<dbReference type="Pfam" id="PF08349">
    <property type="entry name" value="DUF1722"/>
    <property type="match status" value="1"/>
</dbReference>
<dbReference type="GO" id="GO:0006289">
    <property type="term" value="P:nucleotide-excision repair"/>
    <property type="evidence" value="ECO:0007669"/>
    <property type="project" value="InterPro"/>
</dbReference>
<protein>
    <submittedName>
        <fullName evidence="8">UV DNA damage endonuclease</fullName>
        <ecNumber evidence="8">3.-.-.-</ecNumber>
    </submittedName>
</protein>
<dbReference type="InterPro" id="IPR036237">
    <property type="entry name" value="Xyl_isomerase-like_sf"/>
</dbReference>
<keyword evidence="5 8" id="KW-0378">Hydrolase</keyword>
<keyword evidence="3" id="KW-0227">DNA damage</keyword>
<keyword evidence="2 8" id="KW-0255">Endonuclease</keyword>
<dbReference type="PANTHER" id="PTHR31290">
    <property type="entry name" value="UV-DAMAGE ENDONUCLEASE"/>
    <property type="match status" value="1"/>
</dbReference>
<name>A0A2T0BCX4_9CLOT</name>
<dbReference type="GO" id="GO:0016787">
    <property type="term" value="F:hydrolase activity"/>
    <property type="evidence" value="ECO:0007669"/>
    <property type="project" value="UniProtKB-KW"/>
</dbReference>
<dbReference type="InterPro" id="IPR004601">
    <property type="entry name" value="UvdE"/>
</dbReference>
<keyword evidence="6" id="KW-0234">DNA repair</keyword>
<evidence type="ECO:0000259" key="7">
    <source>
        <dbReference type="Pfam" id="PF08349"/>
    </source>
</evidence>
<dbReference type="GO" id="GO:0009411">
    <property type="term" value="P:response to UV"/>
    <property type="evidence" value="ECO:0007669"/>
    <property type="project" value="InterPro"/>
</dbReference>
<feature type="domain" description="DUF1722" evidence="7">
    <location>
        <begin position="308"/>
        <end position="417"/>
    </location>
</feature>
<evidence type="ECO:0000313" key="9">
    <source>
        <dbReference type="Proteomes" id="UP000239471"/>
    </source>
</evidence>
<evidence type="ECO:0000256" key="1">
    <source>
        <dbReference type="ARBA" id="ARBA00022722"/>
    </source>
</evidence>
<dbReference type="RefSeq" id="WP_106060252.1">
    <property type="nucleotide sequence ID" value="NZ_PVXQ01000025.1"/>
</dbReference>
<proteinExistence type="predicted"/>
<dbReference type="PANTHER" id="PTHR31290:SF5">
    <property type="entry name" value="UV-DAMAGE ENDONUCLEASE"/>
    <property type="match status" value="1"/>
</dbReference>
<reference evidence="8 9" key="1">
    <citation type="submission" date="2018-03" db="EMBL/GenBank/DDBJ databases">
        <title>Genome sequence of Clostridium vincentii DSM 10228.</title>
        <authorList>
            <person name="Poehlein A."/>
            <person name="Daniel R."/>
        </authorList>
    </citation>
    <scope>NUCLEOTIDE SEQUENCE [LARGE SCALE GENOMIC DNA]</scope>
    <source>
        <strain evidence="8 9">DSM 10228</strain>
    </source>
</reference>
<dbReference type="AlphaFoldDB" id="A0A2T0BCX4"/>
<dbReference type="EC" id="3.-.-.-" evidence="8"/>
<dbReference type="NCBIfam" id="TIGR00629">
    <property type="entry name" value="uvde"/>
    <property type="match status" value="1"/>
</dbReference>
<dbReference type="OrthoDB" id="9782576at2"/>
<dbReference type="GO" id="GO:0004519">
    <property type="term" value="F:endonuclease activity"/>
    <property type="evidence" value="ECO:0007669"/>
    <property type="project" value="UniProtKB-KW"/>
</dbReference>
<evidence type="ECO:0000256" key="4">
    <source>
        <dbReference type="ARBA" id="ARBA00022769"/>
    </source>
</evidence>
<keyword evidence="4" id="KW-0228">DNA excision</keyword>
<comment type="caution">
    <text evidence="8">The sequence shown here is derived from an EMBL/GenBank/DDBJ whole genome shotgun (WGS) entry which is preliminary data.</text>
</comment>
<evidence type="ECO:0000256" key="2">
    <source>
        <dbReference type="ARBA" id="ARBA00022759"/>
    </source>
</evidence>
<gene>
    <name evidence="8" type="primary">uvsE</name>
    <name evidence="8" type="ORF">CLVI_23010</name>
</gene>
<evidence type="ECO:0000256" key="3">
    <source>
        <dbReference type="ARBA" id="ARBA00022763"/>
    </source>
</evidence>
<evidence type="ECO:0000256" key="5">
    <source>
        <dbReference type="ARBA" id="ARBA00022801"/>
    </source>
</evidence>
<keyword evidence="9" id="KW-1185">Reference proteome</keyword>
<accession>A0A2T0BCX4</accession>
<sequence length="418" mass="48442">MSIGYACLAIGAPNTDLKSCILKNVSEEKLMFLISYNLNSLENIIDYNIKNNIKLFRMTSDLIPFGSSPANTLQWWELFSSELARIGKKIQASGMRVSMHPGQYTVLNSPNVDVVNRAIDDLEYHTKVLDSLGVEKNHKIVLHIGGVYGDKKLAISRFMINYSSLDESVKNRLVIENDDRSYNIKDVLEIGIQMNIPVICDNLHNEINPYSKEKDIITWINECKKTWNEKDGYQKIHYSQQDTSKRAGAHSSTIDIEEFLDFYERLGRKDIDIMLEVKDKNLSALKCINCTSRDKRINDLEIEWSKYKYKVLESCPSHYIEIRKLLKDKNEYPAIEMYKLIEDAMKKEIIIGISINAALHVFGYFKKSASDKERISFLKSIEEYRKGALSNKAIKNKLWKMTVKYEQSYLFDSYYFTI</sequence>
<dbReference type="Gene3D" id="3.20.20.150">
    <property type="entry name" value="Divalent-metal-dependent TIM barrel enzymes"/>
    <property type="match status" value="1"/>
</dbReference>
<organism evidence="8 9">
    <name type="scientific">Clostridium vincentii</name>
    <dbReference type="NCBI Taxonomy" id="52704"/>
    <lineage>
        <taxon>Bacteria</taxon>
        <taxon>Bacillati</taxon>
        <taxon>Bacillota</taxon>
        <taxon>Clostridia</taxon>
        <taxon>Eubacteriales</taxon>
        <taxon>Clostridiaceae</taxon>
        <taxon>Clostridium</taxon>
    </lineage>
</organism>
<dbReference type="EMBL" id="PVXQ01000025">
    <property type="protein sequence ID" value="PRR81692.1"/>
    <property type="molecule type" value="Genomic_DNA"/>
</dbReference>
<dbReference type="InterPro" id="IPR013560">
    <property type="entry name" value="DUF1722"/>
</dbReference>
<dbReference type="SUPFAM" id="SSF51658">
    <property type="entry name" value="Xylose isomerase-like"/>
    <property type="match status" value="1"/>
</dbReference>
<dbReference type="Proteomes" id="UP000239471">
    <property type="component" value="Unassembled WGS sequence"/>
</dbReference>
<evidence type="ECO:0000256" key="6">
    <source>
        <dbReference type="ARBA" id="ARBA00023204"/>
    </source>
</evidence>
<dbReference type="Pfam" id="PF03851">
    <property type="entry name" value="UvdE"/>
    <property type="match status" value="1"/>
</dbReference>
<evidence type="ECO:0000313" key="8">
    <source>
        <dbReference type="EMBL" id="PRR81692.1"/>
    </source>
</evidence>
<keyword evidence="1" id="KW-0540">Nuclease</keyword>